<keyword evidence="1" id="KW-0472">Membrane</keyword>
<dbReference type="AlphaFoldDB" id="A0A378JKA4"/>
<feature type="transmembrane region" description="Helical" evidence="1">
    <location>
        <begin position="31"/>
        <end position="49"/>
    </location>
</feature>
<keyword evidence="1" id="KW-1133">Transmembrane helix</keyword>
<reference evidence="2 3" key="1">
    <citation type="submission" date="2018-06" db="EMBL/GenBank/DDBJ databases">
        <authorList>
            <consortium name="Pathogen Informatics"/>
            <person name="Doyle S."/>
        </authorList>
    </citation>
    <scope>NUCLEOTIDE SEQUENCE [LARGE SCALE GENOMIC DNA]</scope>
    <source>
        <strain evidence="2 3">NCTC13316</strain>
    </source>
</reference>
<evidence type="ECO:0000256" key="1">
    <source>
        <dbReference type="SAM" id="Phobius"/>
    </source>
</evidence>
<accession>A0A378JKA4</accession>
<evidence type="ECO:0000313" key="2">
    <source>
        <dbReference type="EMBL" id="STX51655.1"/>
    </source>
</evidence>
<protein>
    <submittedName>
        <fullName evidence="2">Type I secretion system LssZ</fullName>
    </submittedName>
</protein>
<organism evidence="2 3">
    <name type="scientific">Legionella busanensis</name>
    <dbReference type="NCBI Taxonomy" id="190655"/>
    <lineage>
        <taxon>Bacteria</taxon>
        <taxon>Pseudomonadati</taxon>
        <taxon>Pseudomonadota</taxon>
        <taxon>Gammaproteobacteria</taxon>
        <taxon>Legionellales</taxon>
        <taxon>Legionellaceae</taxon>
        <taxon>Legionella</taxon>
    </lineage>
</organism>
<sequence>MNYVRDSIHIILPLISIFLLILGIRYKYKNYVILALWVTVISIALHYHLAGGEILGYYFDYIQAFIYSINLLTLLACILYLIFYFGSETRAFRYISSLLGAISIIGIGLLLINLWINASFIENRMPGTPILQVAAFKKLDYCSYRYVFYKISQDGTLKFMCPNYYGLIPAVGVLTSAPDFILRQLPPNLQKKFQSANLIKHHPQITV</sequence>
<feature type="transmembrane region" description="Helical" evidence="1">
    <location>
        <begin position="6"/>
        <end position="24"/>
    </location>
</feature>
<name>A0A378JKA4_9GAMM</name>
<evidence type="ECO:0000313" key="3">
    <source>
        <dbReference type="Proteomes" id="UP000254794"/>
    </source>
</evidence>
<dbReference type="OrthoDB" id="5652305at2"/>
<dbReference type="RefSeq" id="WP_115331277.1">
    <property type="nucleotide sequence ID" value="NZ_CAAAHP010000002.1"/>
</dbReference>
<keyword evidence="1" id="KW-0812">Transmembrane</keyword>
<feature type="transmembrane region" description="Helical" evidence="1">
    <location>
        <begin position="61"/>
        <end position="83"/>
    </location>
</feature>
<dbReference type="Proteomes" id="UP000254794">
    <property type="component" value="Unassembled WGS sequence"/>
</dbReference>
<gene>
    <name evidence="2" type="ORF">NCTC13316_01751</name>
</gene>
<feature type="transmembrane region" description="Helical" evidence="1">
    <location>
        <begin position="95"/>
        <end position="116"/>
    </location>
</feature>
<proteinExistence type="predicted"/>
<dbReference type="EMBL" id="UGOD01000001">
    <property type="protein sequence ID" value="STX51655.1"/>
    <property type="molecule type" value="Genomic_DNA"/>
</dbReference>
<keyword evidence="3" id="KW-1185">Reference proteome</keyword>